<dbReference type="InterPro" id="IPR003676">
    <property type="entry name" value="SAUR_fam"/>
</dbReference>
<dbReference type="PANTHER" id="PTHR31929">
    <property type="entry name" value="SAUR-LIKE AUXIN-RESPONSIVE PROTEIN FAMILY-RELATED"/>
    <property type="match status" value="1"/>
</dbReference>
<keyword evidence="3" id="KW-1185">Reference proteome</keyword>
<gene>
    <name evidence="2" type="ORF">G4B88_005130</name>
</gene>
<sequence>MAIIVHAKKLLRKKTSNNSSSVPKGCCAVYVGDEVQKKRFVIPVSYLNHHEFRALLSKAVEEYGYSHPMGGLTIPCSEHIFLTLTSRLGSKNHQRMSTKQNPNEDYQFCSQKIQLQFSLRQMSKHLPFLSSLSSSSSVSTFVMAIRFGNVVNPKQLLRMKIALNNNIVPKGCCAVYVGDEVQKKRFVIPVSYLNHHEFRALLSKAVEEYGYSHPMGGLTIPCPEDTFVNLTSRLSG</sequence>
<organism evidence="2 3">
    <name type="scientific">Cannabis sativa</name>
    <name type="common">Hemp</name>
    <name type="synonym">Marijuana</name>
    <dbReference type="NCBI Taxonomy" id="3483"/>
    <lineage>
        <taxon>Eukaryota</taxon>
        <taxon>Viridiplantae</taxon>
        <taxon>Streptophyta</taxon>
        <taxon>Embryophyta</taxon>
        <taxon>Tracheophyta</taxon>
        <taxon>Spermatophyta</taxon>
        <taxon>Magnoliopsida</taxon>
        <taxon>eudicotyledons</taxon>
        <taxon>Gunneridae</taxon>
        <taxon>Pentapetalae</taxon>
        <taxon>rosids</taxon>
        <taxon>fabids</taxon>
        <taxon>Rosales</taxon>
        <taxon>Cannabaceae</taxon>
        <taxon>Cannabis</taxon>
    </lineage>
</organism>
<dbReference type="GO" id="GO:0009733">
    <property type="term" value="P:response to auxin"/>
    <property type="evidence" value="ECO:0007669"/>
    <property type="project" value="InterPro"/>
</dbReference>
<evidence type="ECO:0000313" key="3">
    <source>
        <dbReference type="Proteomes" id="UP000583929"/>
    </source>
</evidence>
<comment type="caution">
    <text evidence="2">The sequence shown here is derived from an EMBL/GenBank/DDBJ whole genome shotgun (WGS) entry which is preliminary data.</text>
</comment>
<protein>
    <submittedName>
        <fullName evidence="2">Uncharacterized protein</fullName>
    </submittedName>
</protein>
<dbReference type="Pfam" id="PF02519">
    <property type="entry name" value="Auxin_inducible"/>
    <property type="match status" value="2"/>
</dbReference>
<dbReference type="AlphaFoldDB" id="A0A7J6EUI6"/>
<reference evidence="2 3" key="1">
    <citation type="journal article" date="2020" name="bioRxiv">
        <title>Sequence and annotation of 42 cannabis genomes reveals extensive copy number variation in cannabinoid synthesis and pathogen resistance genes.</title>
        <authorList>
            <person name="Mckernan K.J."/>
            <person name="Helbert Y."/>
            <person name="Kane L.T."/>
            <person name="Ebling H."/>
            <person name="Zhang L."/>
            <person name="Liu B."/>
            <person name="Eaton Z."/>
            <person name="Mclaughlin S."/>
            <person name="Kingan S."/>
            <person name="Baybayan P."/>
            <person name="Concepcion G."/>
            <person name="Jordan M."/>
            <person name="Riva A."/>
            <person name="Barbazuk W."/>
            <person name="Harkins T."/>
        </authorList>
    </citation>
    <scope>NUCLEOTIDE SEQUENCE [LARGE SCALE GENOMIC DNA]</scope>
    <source>
        <strain evidence="3">cv. Jamaican Lion 4</strain>
        <tissue evidence="2">Leaf</tissue>
    </source>
</reference>
<proteinExistence type="inferred from homology"/>
<evidence type="ECO:0000256" key="1">
    <source>
        <dbReference type="ARBA" id="ARBA00006974"/>
    </source>
</evidence>
<evidence type="ECO:0000313" key="2">
    <source>
        <dbReference type="EMBL" id="KAF4361340.1"/>
    </source>
</evidence>
<dbReference type="Proteomes" id="UP000583929">
    <property type="component" value="Unassembled WGS sequence"/>
</dbReference>
<name>A0A7J6EUI6_CANSA</name>
<accession>A0A7J6EUI6</accession>
<dbReference type="EMBL" id="JAATIQ010000331">
    <property type="protein sequence ID" value="KAF4361340.1"/>
    <property type="molecule type" value="Genomic_DNA"/>
</dbReference>
<comment type="similarity">
    <text evidence="1">Belongs to the ARG7 family.</text>
</comment>